<gene>
    <name evidence="1" type="ORF">JHL16_21365</name>
</gene>
<dbReference type="Proteomes" id="UP000616151">
    <property type="component" value="Unassembled WGS sequence"/>
</dbReference>
<protein>
    <submittedName>
        <fullName evidence="1">VWA domain-containing protein</fullName>
    </submittedName>
</protein>
<comment type="caution">
    <text evidence="1">The sequence shown here is derived from an EMBL/GenBank/DDBJ whole genome shotgun (WGS) entry which is preliminary data.</text>
</comment>
<name>A0ACC5R8K4_9HYPH</name>
<evidence type="ECO:0000313" key="2">
    <source>
        <dbReference type="Proteomes" id="UP000616151"/>
    </source>
</evidence>
<dbReference type="EMBL" id="JAENHL010000007">
    <property type="protein sequence ID" value="MBK1868922.1"/>
    <property type="molecule type" value="Genomic_DNA"/>
</dbReference>
<proteinExistence type="predicted"/>
<keyword evidence="2" id="KW-1185">Reference proteome</keyword>
<accession>A0ACC5R8K4</accession>
<sequence length="759" mass="83519">MTDDGLIDGLLRSVRFAQAIDRRTWQSVREVFPGPAFDLWIDGFERVAAKISDPAAPFAFATGSVEVARLHGVDLALATADTATGIAKAAGPEAALRFLSTLPAVAALLEENAALRIWLRTVEEAATLAPGAASLIIRASGFVLGRLSVLAFRAWAANGIRQSGGDAAKAALYFAVTDMATLKAFERDPDDVAFTDIEASLRAFLIALWKIRPVIRAASVRPGGRVMRRASFDGAFIRVPEIYAGYRGAAAAAHYHAVFAHIGAHLRYGRAKFPVGSLRPVQLALVGLIEDARIEALAAEEYPGLRRLWSRFHVAEPGTALTAELLMMRLARALIDPAYVDDDPWISKARRMFRDARDQWEDPAISRRIGGLLGNDIGQMRIQFNARSHVIEPSYRDDNLGLWDFGETPPEQAETAEMLLEAVRLNEQETPEGSERRERDDTSDVSANRAGKLTALPEDAGIPIARRSEWDHVGGLMRHDWTTILEFKPKPAAAEAIDAILADHADVERRIARLVKAAKVSRPVRMRRQPQGDRLDLDAAIRAMIDYRAGLPPDTRLYETQEMRARDLSVLALLDISESTRDRVRDTTTTVIALERAAAALLAQAMADLGDPFALHAFCSNGREEVRYYRVKDFTEDNLAVVKARLAGLRGMLSTRLGAALRQAGAEIATQATHRKLVLVITDGEPADIDVADKRYLVEDARKAVQELARQGVDVFCVGLDGGGENYLPRIFGPRNHLMINRVEALPEKLPMLYFRLTI</sequence>
<organism evidence="1 2">
    <name type="scientific">Taklimakanibacter albus</name>
    <dbReference type="NCBI Taxonomy" id="2800327"/>
    <lineage>
        <taxon>Bacteria</taxon>
        <taxon>Pseudomonadati</taxon>
        <taxon>Pseudomonadota</taxon>
        <taxon>Alphaproteobacteria</taxon>
        <taxon>Hyphomicrobiales</taxon>
        <taxon>Aestuariivirgaceae</taxon>
        <taxon>Taklimakanibacter</taxon>
    </lineage>
</organism>
<evidence type="ECO:0000313" key="1">
    <source>
        <dbReference type="EMBL" id="MBK1868922.1"/>
    </source>
</evidence>
<reference evidence="1" key="1">
    <citation type="submission" date="2021-01" db="EMBL/GenBank/DDBJ databases">
        <authorList>
            <person name="Sun Q."/>
        </authorList>
    </citation>
    <scope>NUCLEOTIDE SEQUENCE</scope>
    <source>
        <strain evidence="1">YIM B02566</strain>
    </source>
</reference>